<comment type="subcellular location">
    <subcellularLocation>
        <location evidence="1">Nucleus</location>
    </subcellularLocation>
</comment>
<dbReference type="InterPro" id="IPR036388">
    <property type="entry name" value="WH-like_DNA-bd_sf"/>
</dbReference>
<sequence length="598" mass="67076">MLRQPSSVPAFLTKLRLLVDDSKTDTFIYWDPSGKSFHIRDGNRLAKDVLPMLFKHNNLSSFIRQLNMYGFRKVNRAETYVGFSSDSENMEFCHPYFVRDDESLMSKIRRKHPNYSFPTSILSQNVRTGDPINLNGSRENSSINASARYAFRSDFNQLAEVVRQLKLRQEATNQQFTLLRQENQFLHRQINSLRTQIERQGNLIQTLFNVLSAFTMDTRGNKIRLCPAKRKLAITGAPISSEVEYNIDPKTITEGRRILASNPHFAQIFFSQTGSGSPEIFSRCNSPVVEMVPSPSTSNGVLPQPRILAIQDVPEHSANDSIQPGTSNTSKSVPPNENDFPSSNHPEDVTFESDFIDAEDPLNCVEVTSSNPVDEDSQNFDYPFGLVGKFSPNYRLSDIEPSISNDFEPFPICDQDSSAFQLENIRQPPKQPHTLSANGNDRQHVLAENPFVPKRRRVVGNRALPSNESSHRVQTVSRSRKRKGTTPLFFPQNTGNADSLDSPDAFSWNSSDQAVDGPLMNDVSMNPVAADTVIEDGAVDELDNDNDNDVTMNDVVNDFFLGPNDQHLFEGLFGASPLRSIGNSPLPHHHDDTTPDSH</sequence>
<reference evidence="10 11" key="2">
    <citation type="submission" date="2018-11" db="EMBL/GenBank/DDBJ databases">
        <authorList>
            <consortium name="Pathogen Informatics"/>
        </authorList>
    </citation>
    <scope>NUCLEOTIDE SEQUENCE [LARGE SCALE GENOMIC DNA]</scope>
</reference>
<dbReference type="WBParaSite" id="HDID_0000861201-mRNA-1">
    <property type="protein sequence ID" value="HDID_0000861201-mRNA-1"/>
    <property type="gene ID" value="HDID_0000861201"/>
</dbReference>
<dbReference type="Pfam" id="PF00447">
    <property type="entry name" value="HSF_DNA-bind"/>
    <property type="match status" value="1"/>
</dbReference>
<keyword evidence="5" id="KW-0804">Transcription</keyword>
<dbReference type="InterPro" id="IPR036390">
    <property type="entry name" value="WH_DNA-bd_sf"/>
</dbReference>
<evidence type="ECO:0000259" key="9">
    <source>
        <dbReference type="PROSITE" id="PS00434"/>
    </source>
</evidence>
<gene>
    <name evidence="10" type="ORF">HDID_LOCUS8610</name>
</gene>
<evidence type="ECO:0000256" key="2">
    <source>
        <dbReference type="ARBA" id="ARBA00006403"/>
    </source>
</evidence>
<dbReference type="PRINTS" id="PR00056">
    <property type="entry name" value="HSFDOMAIN"/>
</dbReference>
<dbReference type="Gene3D" id="1.10.10.10">
    <property type="entry name" value="Winged helix-like DNA-binding domain superfamily/Winged helix DNA-binding domain"/>
    <property type="match status" value="1"/>
</dbReference>
<dbReference type="PANTHER" id="PTHR10015">
    <property type="entry name" value="HEAT SHOCK TRANSCRIPTION FACTOR"/>
    <property type="match status" value="1"/>
</dbReference>
<dbReference type="PANTHER" id="PTHR10015:SF427">
    <property type="entry name" value="HEAT SHOCK FACTOR PROTEIN"/>
    <property type="match status" value="1"/>
</dbReference>
<protein>
    <submittedName>
        <fullName evidence="12">HSF_DOMAIN domain-containing protein</fullName>
    </submittedName>
</protein>
<evidence type="ECO:0000256" key="7">
    <source>
        <dbReference type="RuleBase" id="RU004020"/>
    </source>
</evidence>
<dbReference type="PROSITE" id="PS00434">
    <property type="entry name" value="HSF_DOMAIN"/>
    <property type="match status" value="1"/>
</dbReference>
<dbReference type="GO" id="GO:0043565">
    <property type="term" value="F:sequence-specific DNA binding"/>
    <property type="evidence" value="ECO:0007669"/>
    <property type="project" value="InterPro"/>
</dbReference>
<reference evidence="12" key="1">
    <citation type="submission" date="2017-02" db="UniProtKB">
        <authorList>
            <consortium name="WormBaseParasite"/>
        </authorList>
    </citation>
    <scope>IDENTIFICATION</scope>
</reference>
<dbReference type="GO" id="GO:0005634">
    <property type="term" value="C:nucleus"/>
    <property type="evidence" value="ECO:0007669"/>
    <property type="project" value="UniProtKB-SubCell"/>
</dbReference>
<comment type="similarity">
    <text evidence="2 7">Belongs to the HSF family.</text>
</comment>
<feature type="domain" description="HSF-type DNA-binding" evidence="9">
    <location>
        <begin position="50"/>
        <end position="74"/>
    </location>
</feature>
<accession>A0A0R3STA4</accession>
<keyword evidence="6" id="KW-0539">Nucleus</keyword>
<dbReference type="Proteomes" id="UP000274504">
    <property type="component" value="Unassembled WGS sequence"/>
</dbReference>
<dbReference type="AlphaFoldDB" id="A0A0R3STA4"/>
<evidence type="ECO:0000256" key="4">
    <source>
        <dbReference type="ARBA" id="ARBA00023125"/>
    </source>
</evidence>
<dbReference type="GO" id="GO:0003700">
    <property type="term" value="F:DNA-binding transcription factor activity"/>
    <property type="evidence" value="ECO:0007669"/>
    <property type="project" value="InterPro"/>
</dbReference>
<feature type="compositionally biased region" description="Polar residues" evidence="8">
    <location>
        <begin position="319"/>
        <end position="344"/>
    </location>
</feature>
<evidence type="ECO:0000256" key="3">
    <source>
        <dbReference type="ARBA" id="ARBA00023015"/>
    </source>
</evidence>
<dbReference type="InterPro" id="IPR000232">
    <property type="entry name" value="HSF_DNA-bd"/>
</dbReference>
<feature type="region of interest" description="Disordered" evidence="8">
    <location>
        <begin position="465"/>
        <end position="519"/>
    </location>
</feature>
<evidence type="ECO:0000256" key="6">
    <source>
        <dbReference type="ARBA" id="ARBA00023242"/>
    </source>
</evidence>
<name>A0A0R3STA4_HYMDI</name>
<dbReference type="OrthoDB" id="60033at2759"/>
<evidence type="ECO:0000313" key="12">
    <source>
        <dbReference type="WBParaSite" id="HDID_0000861201-mRNA-1"/>
    </source>
</evidence>
<evidence type="ECO:0000256" key="8">
    <source>
        <dbReference type="SAM" id="MobiDB-lite"/>
    </source>
</evidence>
<evidence type="ECO:0000313" key="10">
    <source>
        <dbReference type="EMBL" id="VDL60928.1"/>
    </source>
</evidence>
<evidence type="ECO:0000256" key="5">
    <source>
        <dbReference type="ARBA" id="ARBA00023163"/>
    </source>
</evidence>
<dbReference type="EMBL" id="UYSG01011109">
    <property type="protein sequence ID" value="VDL60928.1"/>
    <property type="molecule type" value="Genomic_DNA"/>
</dbReference>
<feature type="region of interest" description="Disordered" evidence="8">
    <location>
        <begin position="317"/>
        <end position="349"/>
    </location>
</feature>
<keyword evidence="4" id="KW-0238">DNA-binding</keyword>
<evidence type="ECO:0000256" key="1">
    <source>
        <dbReference type="ARBA" id="ARBA00004123"/>
    </source>
</evidence>
<evidence type="ECO:0000313" key="11">
    <source>
        <dbReference type="Proteomes" id="UP000274504"/>
    </source>
</evidence>
<organism evidence="12">
    <name type="scientific">Hymenolepis diminuta</name>
    <name type="common">Rat tapeworm</name>
    <dbReference type="NCBI Taxonomy" id="6216"/>
    <lineage>
        <taxon>Eukaryota</taxon>
        <taxon>Metazoa</taxon>
        <taxon>Spiralia</taxon>
        <taxon>Lophotrochozoa</taxon>
        <taxon>Platyhelminthes</taxon>
        <taxon>Cestoda</taxon>
        <taxon>Eucestoda</taxon>
        <taxon>Cyclophyllidea</taxon>
        <taxon>Hymenolepididae</taxon>
        <taxon>Hymenolepis</taxon>
    </lineage>
</organism>
<dbReference type="SMART" id="SM00415">
    <property type="entry name" value="HSF"/>
    <property type="match status" value="1"/>
</dbReference>
<dbReference type="SUPFAM" id="SSF46785">
    <property type="entry name" value="Winged helix' DNA-binding domain"/>
    <property type="match status" value="1"/>
</dbReference>
<dbReference type="STRING" id="6216.A0A0R3STA4"/>
<keyword evidence="3" id="KW-0805">Transcription regulation</keyword>
<dbReference type="FunFam" id="1.10.10.10:FF:000027">
    <property type="entry name" value="Heat shock transcription factor 1"/>
    <property type="match status" value="1"/>
</dbReference>
<proteinExistence type="inferred from homology"/>
<feature type="compositionally biased region" description="Polar residues" evidence="8">
    <location>
        <begin position="465"/>
        <end position="477"/>
    </location>
</feature>